<keyword evidence="5 6" id="KW-0472">Membrane</keyword>
<dbReference type="Pfam" id="PF01943">
    <property type="entry name" value="Polysacc_synt"/>
    <property type="match status" value="1"/>
</dbReference>
<evidence type="ECO:0000313" key="8">
    <source>
        <dbReference type="Proteomes" id="UP000663992"/>
    </source>
</evidence>
<feature type="non-terminal residue" evidence="7">
    <location>
        <position position="120"/>
    </location>
</feature>
<dbReference type="InterPro" id="IPR050833">
    <property type="entry name" value="Poly_Biosynth_Transport"/>
</dbReference>
<accession>A0ABS3D0P7</accession>
<sequence length="120" mass="12914">MLKAVLRDSLVYGLASVLSKGLAIFLLPLYTRVLSPGDYGAYDLLITLGALANLVVALEIAQGLARYWADAPEPAARKRLASTSLWFSVLMYGLFLLVGLLAAPQLNALVLGDARYLDAF</sequence>
<feature type="transmembrane region" description="Helical" evidence="6">
    <location>
        <begin position="85"/>
        <end position="103"/>
    </location>
</feature>
<feature type="transmembrane region" description="Helical" evidence="6">
    <location>
        <begin position="12"/>
        <end position="30"/>
    </location>
</feature>
<evidence type="ECO:0000256" key="1">
    <source>
        <dbReference type="ARBA" id="ARBA00004651"/>
    </source>
</evidence>
<evidence type="ECO:0000256" key="5">
    <source>
        <dbReference type="ARBA" id="ARBA00023136"/>
    </source>
</evidence>
<keyword evidence="4 6" id="KW-1133">Transmembrane helix</keyword>
<name>A0ABS3D0P7_9ALTE</name>
<reference evidence="7 8" key="1">
    <citation type="submission" date="2021-03" db="EMBL/GenBank/DDBJ databases">
        <title>novel species isolated from a fishpond in China.</title>
        <authorList>
            <person name="Lu H."/>
            <person name="Cai Z."/>
        </authorList>
    </citation>
    <scope>NUCLEOTIDE SEQUENCE [LARGE SCALE GENOMIC DNA]</scope>
    <source>
        <strain evidence="7 8">Y57</strain>
    </source>
</reference>
<evidence type="ECO:0000256" key="2">
    <source>
        <dbReference type="ARBA" id="ARBA00022475"/>
    </source>
</evidence>
<dbReference type="PANTHER" id="PTHR30250">
    <property type="entry name" value="PST FAMILY PREDICTED COLANIC ACID TRANSPORTER"/>
    <property type="match status" value="1"/>
</dbReference>
<keyword evidence="8" id="KW-1185">Reference proteome</keyword>
<proteinExistence type="predicted"/>
<evidence type="ECO:0000256" key="4">
    <source>
        <dbReference type="ARBA" id="ARBA00022989"/>
    </source>
</evidence>
<dbReference type="RefSeq" id="WP_206596298.1">
    <property type="nucleotide sequence ID" value="NZ_JAFKCS010000054.1"/>
</dbReference>
<gene>
    <name evidence="7" type="ORF">J0A65_21010</name>
</gene>
<comment type="subcellular location">
    <subcellularLocation>
        <location evidence="1">Cell membrane</location>
        <topology evidence="1">Multi-pass membrane protein</topology>
    </subcellularLocation>
</comment>
<comment type="caution">
    <text evidence="7">The sequence shown here is derived from an EMBL/GenBank/DDBJ whole genome shotgun (WGS) entry which is preliminary data.</text>
</comment>
<dbReference type="PANTHER" id="PTHR30250:SF11">
    <property type="entry name" value="O-ANTIGEN TRANSPORTER-RELATED"/>
    <property type="match status" value="1"/>
</dbReference>
<keyword evidence="2" id="KW-1003">Cell membrane</keyword>
<organism evidence="7 8">
    <name type="scientific">Bowmanella yangjiangensis</name>
    <dbReference type="NCBI Taxonomy" id="2811230"/>
    <lineage>
        <taxon>Bacteria</taxon>
        <taxon>Pseudomonadati</taxon>
        <taxon>Pseudomonadota</taxon>
        <taxon>Gammaproteobacteria</taxon>
        <taxon>Alteromonadales</taxon>
        <taxon>Alteromonadaceae</taxon>
        <taxon>Bowmanella</taxon>
    </lineage>
</organism>
<keyword evidence="3 6" id="KW-0812">Transmembrane</keyword>
<feature type="transmembrane region" description="Helical" evidence="6">
    <location>
        <begin position="42"/>
        <end position="64"/>
    </location>
</feature>
<evidence type="ECO:0000313" key="7">
    <source>
        <dbReference type="EMBL" id="MBN7822360.1"/>
    </source>
</evidence>
<dbReference type="EMBL" id="JAFKCS010000054">
    <property type="protein sequence ID" value="MBN7822360.1"/>
    <property type="molecule type" value="Genomic_DNA"/>
</dbReference>
<dbReference type="InterPro" id="IPR002797">
    <property type="entry name" value="Polysacc_synth"/>
</dbReference>
<evidence type="ECO:0000256" key="3">
    <source>
        <dbReference type="ARBA" id="ARBA00022692"/>
    </source>
</evidence>
<evidence type="ECO:0000256" key="6">
    <source>
        <dbReference type="SAM" id="Phobius"/>
    </source>
</evidence>
<dbReference type="Proteomes" id="UP000663992">
    <property type="component" value="Unassembled WGS sequence"/>
</dbReference>
<protein>
    <submittedName>
        <fullName evidence="7">Oligosaccharide flippase family protein</fullName>
    </submittedName>
</protein>